<reference evidence="1" key="1">
    <citation type="submission" date="2014-11" db="EMBL/GenBank/DDBJ databases">
        <authorList>
            <person name="Amaro Gonzalez C."/>
        </authorList>
    </citation>
    <scope>NUCLEOTIDE SEQUENCE</scope>
</reference>
<dbReference type="EMBL" id="GBXM01018822">
    <property type="protein sequence ID" value="JAH89755.1"/>
    <property type="molecule type" value="Transcribed_RNA"/>
</dbReference>
<evidence type="ECO:0000313" key="1">
    <source>
        <dbReference type="EMBL" id="JAH89755.1"/>
    </source>
</evidence>
<organism evidence="1">
    <name type="scientific">Anguilla anguilla</name>
    <name type="common">European freshwater eel</name>
    <name type="synonym">Muraena anguilla</name>
    <dbReference type="NCBI Taxonomy" id="7936"/>
    <lineage>
        <taxon>Eukaryota</taxon>
        <taxon>Metazoa</taxon>
        <taxon>Chordata</taxon>
        <taxon>Craniata</taxon>
        <taxon>Vertebrata</taxon>
        <taxon>Euteleostomi</taxon>
        <taxon>Actinopterygii</taxon>
        <taxon>Neopterygii</taxon>
        <taxon>Teleostei</taxon>
        <taxon>Anguilliformes</taxon>
        <taxon>Anguillidae</taxon>
        <taxon>Anguilla</taxon>
    </lineage>
</organism>
<protein>
    <submittedName>
        <fullName evidence="1">Uncharacterized protein</fullName>
    </submittedName>
</protein>
<accession>A0A0E9WJN0</accession>
<sequence length="52" mass="6328">MLQVFYSGRVQDEFSRMARQSVLIDWSVYIFAHDLMDKNLLQRRWTMYIAVV</sequence>
<name>A0A0E9WJN0_ANGAN</name>
<reference evidence="1" key="2">
    <citation type="journal article" date="2015" name="Fish Shellfish Immunol.">
        <title>Early steps in the European eel (Anguilla anguilla)-Vibrio vulnificus interaction in the gills: Role of the RtxA13 toxin.</title>
        <authorList>
            <person name="Callol A."/>
            <person name="Pajuelo D."/>
            <person name="Ebbesson L."/>
            <person name="Teles M."/>
            <person name="MacKenzie S."/>
            <person name="Amaro C."/>
        </authorList>
    </citation>
    <scope>NUCLEOTIDE SEQUENCE</scope>
</reference>
<dbReference type="AlphaFoldDB" id="A0A0E9WJN0"/>
<proteinExistence type="predicted"/>